<dbReference type="SMART" id="SM00028">
    <property type="entry name" value="TPR"/>
    <property type="match status" value="1"/>
</dbReference>
<sequence>MPPVNTLSPRRISQHLSVSLICLWLGACATSSVFNPYTHQAGPMRASIANGDSAKEAESLSKDTQSADGLLYAQEAGRLFQIGHQPEPSKTTFEKVINDYKTIQDKAVISLTDIGAQGASLVTNENAIPYKGAPYERILVHQFQAFNYLRLGDITGASVETRVASDLQRRLELKYADAFAKAEKESRSKNISDDWKSTPELQGLNRLAGQVKSSFLNAYTYYASAVLWEAKGDFNDALVDYKKAYEINPENQQIRAAIQRLNKRRSLPADKANLVILFEQGLVAERLSFNLTLPSFSFNNVYSLAFPYYSERNWPKTQVLKARSGQQQLGSTQPLVNISALAAKSLQENYPALVVRQILRATAKYQLQREARKSGDGWGGLIANLYNIVSEQADLRSWLTLPHTAQALRVEVTPGKHTIALQAAMLSQTQELDLRPGRITILRVIDAQTHLVTEVYNL</sequence>
<dbReference type="SUPFAM" id="SSF48452">
    <property type="entry name" value="TPR-like"/>
    <property type="match status" value="1"/>
</dbReference>
<organism evidence="2 3">
    <name type="scientific">BD1-7 clade bacterium</name>
    <dbReference type="NCBI Taxonomy" id="2029982"/>
    <lineage>
        <taxon>Bacteria</taxon>
        <taxon>Pseudomonadati</taxon>
        <taxon>Pseudomonadota</taxon>
        <taxon>Gammaproteobacteria</taxon>
        <taxon>Cellvibrionales</taxon>
        <taxon>Spongiibacteraceae</taxon>
        <taxon>BD1-7 clade</taxon>
    </lineage>
</organism>
<name>A0A5S9QBK6_9GAMM</name>
<accession>A0A5S9QBK6</accession>
<dbReference type="Proteomes" id="UP000441399">
    <property type="component" value="Unassembled WGS sequence"/>
</dbReference>
<keyword evidence="3" id="KW-1185">Reference proteome</keyword>
<dbReference type="OrthoDB" id="9769023at2"/>
<reference evidence="2 3" key="1">
    <citation type="submission" date="2019-11" db="EMBL/GenBank/DDBJ databases">
        <authorList>
            <person name="Holert J."/>
        </authorList>
    </citation>
    <scope>NUCLEOTIDE SEQUENCE [LARGE SCALE GENOMIC DNA]</scope>
    <source>
        <strain evidence="2">SB11_3</strain>
    </source>
</reference>
<dbReference type="InterPro" id="IPR019734">
    <property type="entry name" value="TPR_rpt"/>
</dbReference>
<dbReference type="AlphaFoldDB" id="A0A5S9QBK6"/>
<dbReference type="PROSITE" id="PS50005">
    <property type="entry name" value="TPR"/>
    <property type="match status" value="1"/>
</dbReference>
<feature type="repeat" description="TPR" evidence="1">
    <location>
        <begin position="218"/>
        <end position="251"/>
    </location>
</feature>
<evidence type="ECO:0000256" key="1">
    <source>
        <dbReference type="PROSITE-ProRule" id="PRU00339"/>
    </source>
</evidence>
<evidence type="ECO:0000313" key="2">
    <source>
        <dbReference type="EMBL" id="CAA0115584.1"/>
    </source>
</evidence>
<dbReference type="InterPro" id="IPR011990">
    <property type="entry name" value="TPR-like_helical_dom_sf"/>
</dbReference>
<proteinExistence type="predicted"/>
<evidence type="ECO:0008006" key="4">
    <source>
        <dbReference type="Google" id="ProtNLM"/>
    </source>
</evidence>
<dbReference type="Gene3D" id="1.25.40.10">
    <property type="entry name" value="Tetratricopeptide repeat domain"/>
    <property type="match status" value="1"/>
</dbReference>
<protein>
    <recommendedName>
        <fullName evidence="4">Tetratricopeptide repeat protein</fullName>
    </recommendedName>
</protein>
<keyword evidence="1" id="KW-0802">TPR repeat</keyword>
<evidence type="ECO:0000313" key="3">
    <source>
        <dbReference type="Proteomes" id="UP000441399"/>
    </source>
</evidence>
<dbReference type="EMBL" id="CACSIO010000023">
    <property type="protein sequence ID" value="CAA0115584.1"/>
    <property type="molecule type" value="Genomic_DNA"/>
</dbReference>
<gene>
    <name evidence="2" type="ORF">OPDIPICF_01750</name>
</gene>